<reference evidence="2" key="5">
    <citation type="journal article" date="2021" name="G3 (Bethesda)">
        <title>Aegilops tauschii genome assembly Aet v5.0 features greater sequence contiguity and improved annotation.</title>
        <authorList>
            <person name="Wang L."/>
            <person name="Zhu T."/>
            <person name="Rodriguez J.C."/>
            <person name="Deal K.R."/>
            <person name="Dubcovsky J."/>
            <person name="McGuire P.E."/>
            <person name="Lux T."/>
            <person name="Spannagl M."/>
            <person name="Mayer K.F.X."/>
            <person name="Baldrich P."/>
            <person name="Meyers B.C."/>
            <person name="Huo N."/>
            <person name="Gu Y.Q."/>
            <person name="Zhou H."/>
            <person name="Devos K.M."/>
            <person name="Bennetzen J.L."/>
            <person name="Unver T."/>
            <person name="Budak H."/>
            <person name="Gulick P.J."/>
            <person name="Galiba G."/>
            <person name="Kalapos B."/>
            <person name="Nelson D.R."/>
            <person name="Li P."/>
            <person name="You F.M."/>
            <person name="Luo M.C."/>
            <person name="Dvorak J."/>
        </authorList>
    </citation>
    <scope>NUCLEOTIDE SEQUENCE [LARGE SCALE GENOMIC DNA]</scope>
    <source>
        <strain evidence="2">cv. AL8/78</strain>
    </source>
</reference>
<feature type="compositionally biased region" description="Polar residues" evidence="1">
    <location>
        <begin position="122"/>
        <end position="135"/>
    </location>
</feature>
<proteinExistence type="predicted"/>
<accession>A0A453BLS9</accession>
<protein>
    <submittedName>
        <fullName evidence="2">Uncharacterized protein</fullName>
    </submittedName>
</protein>
<keyword evidence="3" id="KW-1185">Reference proteome</keyword>
<feature type="compositionally biased region" description="Basic residues" evidence="1">
    <location>
        <begin position="30"/>
        <end position="42"/>
    </location>
</feature>
<evidence type="ECO:0000256" key="1">
    <source>
        <dbReference type="SAM" id="MobiDB-lite"/>
    </source>
</evidence>
<feature type="region of interest" description="Disordered" evidence="1">
    <location>
        <begin position="1"/>
        <end position="81"/>
    </location>
</feature>
<sequence>VPESSPLTGPIEKKTTPSCLPRTTHFPIPSRHRRHPFPRRRAPSPLAPPPASPVPARRGRPPPFQRAAAGFPLPARRRGTAPFQGATAAPWLQSAAVGSPGFHMPPSSPWLHLPPWRPRFHQPSSGVTPDTSTVATRDAPPPKDAVASPRLLPATRPLLPAMRHVWPMFRRRPPGPQRAGRSTPPPEAVHLCHLRPFTTTSPRPRPPR</sequence>
<evidence type="ECO:0000313" key="3">
    <source>
        <dbReference type="Proteomes" id="UP000015105"/>
    </source>
</evidence>
<dbReference type="Proteomes" id="UP000015105">
    <property type="component" value="Chromosome 2D"/>
</dbReference>
<reference evidence="3" key="2">
    <citation type="journal article" date="2017" name="Nat. Plants">
        <title>The Aegilops tauschii genome reveals multiple impacts of transposons.</title>
        <authorList>
            <person name="Zhao G."/>
            <person name="Zou C."/>
            <person name="Li K."/>
            <person name="Wang K."/>
            <person name="Li T."/>
            <person name="Gao L."/>
            <person name="Zhang X."/>
            <person name="Wang H."/>
            <person name="Yang Z."/>
            <person name="Liu X."/>
            <person name="Jiang W."/>
            <person name="Mao L."/>
            <person name="Kong X."/>
            <person name="Jiao Y."/>
            <person name="Jia J."/>
        </authorList>
    </citation>
    <scope>NUCLEOTIDE SEQUENCE [LARGE SCALE GENOMIC DNA]</scope>
    <source>
        <strain evidence="3">cv. AL8/78</strain>
    </source>
</reference>
<feature type="region of interest" description="Disordered" evidence="1">
    <location>
        <begin position="114"/>
        <end position="154"/>
    </location>
</feature>
<dbReference type="AlphaFoldDB" id="A0A453BLS9"/>
<dbReference type="EnsemblPlants" id="AET2Gv20557500.11">
    <property type="protein sequence ID" value="AET2Gv20557500.11"/>
    <property type="gene ID" value="AET2Gv20557500"/>
</dbReference>
<reference evidence="2" key="4">
    <citation type="submission" date="2019-03" db="UniProtKB">
        <authorList>
            <consortium name="EnsemblPlants"/>
        </authorList>
    </citation>
    <scope>IDENTIFICATION</scope>
</reference>
<reference evidence="2" key="3">
    <citation type="journal article" date="2017" name="Nature">
        <title>Genome sequence of the progenitor of the wheat D genome Aegilops tauschii.</title>
        <authorList>
            <person name="Luo M.C."/>
            <person name="Gu Y.Q."/>
            <person name="Puiu D."/>
            <person name="Wang H."/>
            <person name="Twardziok S.O."/>
            <person name="Deal K.R."/>
            <person name="Huo N."/>
            <person name="Zhu T."/>
            <person name="Wang L."/>
            <person name="Wang Y."/>
            <person name="McGuire P.E."/>
            <person name="Liu S."/>
            <person name="Long H."/>
            <person name="Ramasamy R.K."/>
            <person name="Rodriguez J.C."/>
            <person name="Van S.L."/>
            <person name="Yuan L."/>
            <person name="Wang Z."/>
            <person name="Xia Z."/>
            <person name="Xiao L."/>
            <person name="Anderson O.D."/>
            <person name="Ouyang S."/>
            <person name="Liang Y."/>
            <person name="Zimin A.V."/>
            <person name="Pertea G."/>
            <person name="Qi P."/>
            <person name="Bennetzen J.L."/>
            <person name="Dai X."/>
            <person name="Dawson M.W."/>
            <person name="Muller H.G."/>
            <person name="Kugler K."/>
            <person name="Rivarola-Duarte L."/>
            <person name="Spannagl M."/>
            <person name="Mayer K.F.X."/>
            <person name="Lu F.H."/>
            <person name="Bevan M.W."/>
            <person name="Leroy P."/>
            <person name="Li P."/>
            <person name="You F.M."/>
            <person name="Sun Q."/>
            <person name="Liu Z."/>
            <person name="Lyons E."/>
            <person name="Wicker T."/>
            <person name="Salzberg S.L."/>
            <person name="Devos K.M."/>
            <person name="Dvorak J."/>
        </authorList>
    </citation>
    <scope>NUCLEOTIDE SEQUENCE [LARGE SCALE GENOMIC DNA]</scope>
    <source>
        <strain evidence="2">cv. AL8/78</strain>
    </source>
</reference>
<organism evidence="2 3">
    <name type="scientific">Aegilops tauschii subsp. strangulata</name>
    <name type="common">Goatgrass</name>
    <dbReference type="NCBI Taxonomy" id="200361"/>
    <lineage>
        <taxon>Eukaryota</taxon>
        <taxon>Viridiplantae</taxon>
        <taxon>Streptophyta</taxon>
        <taxon>Embryophyta</taxon>
        <taxon>Tracheophyta</taxon>
        <taxon>Spermatophyta</taxon>
        <taxon>Magnoliopsida</taxon>
        <taxon>Liliopsida</taxon>
        <taxon>Poales</taxon>
        <taxon>Poaceae</taxon>
        <taxon>BOP clade</taxon>
        <taxon>Pooideae</taxon>
        <taxon>Triticodae</taxon>
        <taxon>Triticeae</taxon>
        <taxon>Triticinae</taxon>
        <taxon>Aegilops</taxon>
    </lineage>
</organism>
<reference evidence="3" key="1">
    <citation type="journal article" date="2014" name="Science">
        <title>Ancient hybridizations among the ancestral genomes of bread wheat.</title>
        <authorList>
            <consortium name="International Wheat Genome Sequencing Consortium,"/>
            <person name="Marcussen T."/>
            <person name="Sandve S.R."/>
            <person name="Heier L."/>
            <person name="Spannagl M."/>
            <person name="Pfeifer M."/>
            <person name="Jakobsen K.S."/>
            <person name="Wulff B.B."/>
            <person name="Steuernagel B."/>
            <person name="Mayer K.F."/>
            <person name="Olsen O.A."/>
        </authorList>
    </citation>
    <scope>NUCLEOTIDE SEQUENCE [LARGE SCALE GENOMIC DNA]</scope>
    <source>
        <strain evidence="3">cv. AL8/78</strain>
    </source>
</reference>
<dbReference type="Gramene" id="AET2Gv20557500.11">
    <property type="protein sequence ID" value="AET2Gv20557500.11"/>
    <property type="gene ID" value="AET2Gv20557500"/>
</dbReference>
<feature type="region of interest" description="Disordered" evidence="1">
    <location>
        <begin position="168"/>
        <end position="208"/>
    </location>
</feature>
<evidence type="ECO:0000313" key="2">
    <source>
        <dbReference type="EnsemblPlants" id="AET2Gv20557500.11"/>
    </source>
</evidence>
<name>A0A453BLS9_AEGTS</name>